<proteinExistence type="predicted"/>
<sequence>MLPQVATLLCCLSIGIGTRFVRADTRDIPSTMFKPLNGPTQGNQNYTSSSDNSDLKLSEHTAGEAHAVTNPPIPNRRNPALDEDYYDQYQPSRPVFQNSPLLPIHNQFFRRSHTSSFDTNFDRGSSDFPSPRFNRPQFGSSGIPFGTSDLQYGPSVPSLSQSTPLVGSGFISPDPFGPSSSNNFYRSESYSYTSDGNGPPQVERNVFDSRLGHGMTSRHF</sequence>
<feature type="region of interest" description="Disordered" evidence="1">
    <location>
        <begin position="32"/>
        <end position="56"/>
    </location>
</feature>
<reference evidence="3" key="1">
    <citation type="journal article" date="2021" name="Mol. Ecol. Resour.">
        <title>Phylogenomic analyses of the genus Drosophila reveals genomic signals of climate adaptation.</title>
        <authorList>
            <person name="Li F."/>
            <person name="Rane R.V."/>
            <person name="Luria V."/>
            <person name="Xiong Z."/>
            <person name="Chen J."/>
            <person name="Li Z."/>
            <person name="Catullo R.A."/>
            <person name="Griffin P.C."/>
            <person name="Schiffer M."/>
            <person name="Pearce S."/>
            <person name="Lee S.F."/>
            <person name="McElroy K."/>
            <person name="Stocker A."/>
            <person name="Shirriffs J."/>
            <person name="Cockerell F."/>
            <person name="Coppin C."/>
            <person name="Sgro C.M."/>
            <person name="Karger A."/>
            <person name="Cain J.W."/>
            <person name="Weber J.A."/>
            <person name="Santpere G."/>
            <person name="Kirschner M.W."/>
            <person name="Hoffmann A.A."/>
            <person name="Oakeshott J.G."/>
            <person name="Zhang G."/>
        </authorList>
    </citation>
    <scope>NUCLEOTIDE SEQUENCE</scope>
    <source>
        <strain evidence="3">BGI-SZ-2011g</strain>
    </source>
</reference>
<feature type="compositionally biased region" description="Polar residues" evidence="1">
    <location>
        <begin position="187"/>
        <end position="196"/>
    </location>
</feature>
<organism evidence="3 4">
    <name type="scientific">Drosophila rubida</name>
    <dbReference type="NCBI Taxonomy" id="30044"/>
    <lineage>
        <taxon>Eukaryota</taxon>
        <taxon>Metazoa</taxon>
        <taxon>Ecdysozoa</taxon>
        <taxon>Arthropoda</taxon>
        <taxon>Hexapoda</taxon>
        <taxon>Insecta</taxon>
        <taxon>Pterygota</taxon>
        <taxon>Neoptera</taxon>
        <taxon>Endopterygota</taxon>
        <taxon>Diptera</taxon>
        <taxon>Brachycera</taxon>
        <taxon>Muscomorpha</taxon>
        <taxon>Ephydroidea</taxon>
        <taxon>Drosophilidae</taxon>
        <taxon>Drosophila</taxon>
    </lineage>
</organism>
<feature type="region of interest" description="Disordered" evidence="1">
    <location>
        <begin position="187"/>
        <end position="220"/>
    </location>
</feature>
<evidence type="ECO:0000256" key="1">
    <source>
        <dbReference type="SAM" id="MobiDB-lite"/>
    </source>
</evidence>
<protein>
    <submittedName>
        <fullName evidence="3">Uncharacterized protein</fullName>
    </submittedName>
</protein>
<comment type="caution">
    <text evidence="3">The sequence shown here is derived from an EMBL/GenBank/DDBJ whole genome shotgun (WGS) entry which is preliminary data.</text>
</comment>
<gene>
    <name evidence="3" type="ORF">KR093_001072</name>
</gene>
<name>A0AAD4PMR9_9MUSC</name>
<evidence type="ECO:0000313" key="3">
    <source>
        <dbReference type="EMBL" id="KAH8376727.1"/>
    </source>
</evidence>
<feature type="compositionally biased region" description="Polar residues" evidence="1">
    <location>
        <begin position="38"/>
        <end position="52"/>
    </location>
</feature>
<dbReference type="Proteomes" id="UP001200034">
    <property type="component" value="Unassembled WGS sequence"/>
</dbReference>
<accession>A0AAD4PMR9</accession>
<feature type="chain" id="PRO_5041968707" evidence="2">
    <location>
        <begin position="24"/>
        <end position="220"/>
    </location>
</feature>
<evidence type="ECO:0000313" key="4">
    <source>
        <dbReference type="Proteomes" id="UP001200034"/>
    </source>
</evidence>
<dbReference type="AlphaFoldDB" id="A0AAD4PMR9"/>
<keyword evidence="4" id="KW-1185">Reference proteome</keyword>
<feature type="signal peptide" evidence="2">
    <location>
        <begin position="1"/>
        <end position="23"/>
    </location>
</feature>
<keyword evidence="2" id="KW-0732">Signal</keyword>
<evidence type="ECO:0000256" key="2">
    <source>
        <dbReference type="SAM" id="SignalP"/>
    </source>
</evidence>
<dbReference type="EMBL" id="JAJJHW010001127">
    <property type="protein sequence ID" value="KAH8376727.1"/>
    <property type="molecule type" value="Genomic_DNA"/>
</dbReference>
<feature type="region of interest" description="Disordered" evidence="1">
    <location>
        <begin position="63"/>
        <end position="82"/>
    </location>
</feature>